<evidence type="ECO:0000313" key="2">
    <source>
        <dbReference type="Proteomes" id="UP000026915"/>
    </source>
</evidence>
<organism evidence="1 2">
    <name type="scientific">Theobroma cacao</name>
    <name type="common">Cacao</name>
    <name type="synonym">Cocoa</name>
    <dbReference type="NCBI Taxonomy" id="3641"/>
    <lineage>
        <taxon>Eukaryota</taxon>
        <taxon>Viridiplantae</taxon>
        <taxon>Streptophyta</taxon>
        <taxon>Embryophyta</taxon>
        <taxon>Tracheophyta</taxon>
        <taxon>Spermatophyta</taxon>
        <taxon>Magnoliopsida</taxon>
        <taxon>eudicotyledons</taxon>
        <taxon>Gunneridae</taxon>
        <taxon>Pentapetalae</taxon>
        <taxon>rosids</taxon>
        <taxon>malvids</taxon>
        <taxon>Malvales</taxon>
        <taxon>Malvaceae</taxon>
        <taxon>Byttnerioideae</taxon>
        <taxon>Theobroma</taxon>
    </lineage>
</organism>
<dbReference type="HOGENOM" id="CLU_2487914_0_0_1"/>
<proteinExistence type="predicted"/>
<dbReference type="AlphaFoldDB" id="A0A061G2C3"/>
<gene>
    <name evidence="1" type="ORF">TCM_015279</name>
</gene>
<protein>
    <submittedName>
        <fullName evidence="1">Uncharacterized protein</fullName>
    </submittedName>
</protein>
<dbReference type="EMBL" id="CM001881">
    <property type="protein sequence ID" value="EOY23362.1"/>
    <property type="molecule type" value="Genomic_DNA"/>
</dbReference>
<sequence>MLNKFKKIFELNYIKLLIYFDKSLNPLSPYNRIMCKLACKMNDTIRLNSSEAQCYCRSFLRAIAINLQCELSLRQRGYIVAILAKSV</sequence>
<evidence type="ECO:0000313" key="1">
    <source>
        <dbReference type="EMBL" id="EOY23362.1"/>
    </source>
</evidence>
<dbReference type="Gramene" id="EOY23362">
    <property type="protein sequence ID" value="EOY23362"/>
    <property type="gene ID" value="TCM_015279"/>
</dbReference>
<reference evidence="1 2" key="1">
    <citation type="journal article" date="2013" name="Genome Biol.">
        <title>The genome sequence of the most widely cultivated cacao type and its use to identify candidate genes regulating pod color.</title>
        <authorList>
            <person name="Motamayor J.C."/>
            <person name="Mockaitis K."/>
            <person name="Schmutz J."/>
            <person name="Haiminen N."/>
            <person name="Iii D.L."/>
            <person name="Cornejo O."/>
            <person name="Findley S.D."/>
            <person name="Zheng P."/>
            <person name="Utro F."/>
            <person name="Royaert S."/>
            <person name="Saski C."/>
            <person name="Jenkins J."/>
            <person name="Podicheti R."/>
            <person name="Zhao M."/>
            <person name="Scheffler B.E."/>
            <person name="Stack J.C."/>
            <person name="Feltus F.A."/>
            <person name="Mustiga G.M."/>
            <person name="Amores F."/>
            <person name="Phillips W."/>
            <person name="Marelli J.P."/>
            <person name="May G.D."/>
            <person name="Shapiro H."/>
            <person name="Ma J."/>
            <person name="Bustamante C.D."/>
            <person name="Schnell R.J."/>
            <person name="Main D."/>
            <person name="Gilbert D."/>
            <person name="Parida L."/>
            <person name="Kuhn D.N."/>
        </authorList>
    </citation>
    <scope>NUCLEOTIDE SEQUENCE [LARGE SCALE GENOMIC DNA]</scope>
    <source>
        <strain evidence="2">cv. Matina 1-6</strain>
    </source>
</reference>
<dbReference type="InParanoid" id="A0A061G2C3"/>
<keyword evidence="2" id="KW-1185">Reference proteome</keyword>
<accession>A0A061G2C3</accession>
<name>A0A061G2C3_THECC</name>
<dbReference type="Proteomes" id="UP000026915">
    <property type="component" value="Chromosome 3"/>
</dbReference>